<name>A0A935MV93_9RHOO</name>
<dbReference type="Gene3D" id="3.40.50.150">
    <property type="entry name" value="Vaccinia Virus protein VP39"/>
    <property type="match status" value="1"/>
</dbReference>
<comment type="caution">
    <text evidence="4">The sequence shown here is derived from an EMBL/GenBank/DDBJ whole genome shotgun (WGS) entry which is preliminary data.</text>
</comment>
<evidence type="ECO:0000313" key="4">
    <source>
        <dbReference type="EMBL" id="MBK7414512.1"/>
    </source>
</evidence>
<dbReference type="SUPFAM" id="SSF53335">
    <property type="entry name" value="S-adenosyl-L-methionine-dependent methyltransferases"/>
    <property type="match status" value="1"/>
</dbReference>
<evidence type="ECO:0000256" key="2">
    <source>
        <dbReference type="SAM" id="MobiDB-lite"/>
    </source>
</evidence>
<dbReference type="PANTHER" id="PTHR43861">
    <property type="entry name" value="TRANS-ACONITATE 2-METHYLTRANSFERASE-RELATED"/>
    <property type="match status" value="1"/>
</dbReference>
<reference evidence="4 5" key="1">
    <citation type="submission" date="2020-10" db="EMBL/GenBank/DDBJ databases">
        <title>Connecting structure to function with the recovery of over 1000 high-quality activated sludge metagenome-assembled genomes encoding full-length rRNA genes using long-read sequencing.</title>
        <authorList>
            <person name="Singleton C.M."/>
            <person name="Petriglieri F."/>
            <person name="Kristensen J.M."/>
            <person name="Kirkegaard R.H."/>
            <person name="Michaelsen T.Y."/>
            <person name="Andersen M.H."/>
            <person name="Karst S.M."/>
            <person name="Dueholm M.S."/>
            <person name="Nielsen P.H."/>
            <person name="Albertsen M."/>
        </authorList>
    </citation>
    <scope>NUCLEOTIDE SEQUENCE [LARGE SCALE GENOMIC DNA]</scope>
    <source>
        <strain evidence="4">EsbW_18-Q3-R4-48_BATAC.463</strain>
    </source>
</reference>
<dbReference type="AlphaFoldDB" id="A0A935MV93"/>
<evidence type="ECO:0000313" key="5">
    <source>
        <dbReference type="Proteomes" id="UP000739411"/>
    </source>
</evidence>
<dbReference type="Pfam" id="PF13649">
    <property type="entry name" value="Methyltransf_25"/>
    <property type="match status" value="1"/>
</dbReference>
<feature type="region of interest" description="Disordered" evidence="2">
    <location>
        <begin position="1"/>
        <end position="20"/>
    </location>
</feature>
<sequence>MLFPSNKQQTDKAHSTGSDATTMRKARFWNRVARKYAADPIADMAGYEASLQRTRGLLSTEHDVLEIGCGTGTTALRLATSTGRLLATDISAEMITIAKEKLASQPIPQLSFALADADVPMFGTTTYDRVLAFNLLHLVIDLDQTMAMAAQALRPGGLFISKTACIAEMNPLIPHLALPLMRAIGKAPHVQCLNEAQLRAALTRQGFQMVSVERHGTKKKDFRVFIIASKPLATDPPRVSTC</sequence>
<dbReference type="CDD" id="cd02440">
    <property type="entry name" value="AdoMet_MTases"/>
    <property type="match status" value="1"/>
</dbReference>
<dbReference type="Proteomes" id="UP000739411">
    <property type="component" value="Unassembled WGS sequence"/>
</dbReference>
<keyword evidence="1" id="KW-0808">Transferase</keyword>
<dbReference type="InterPro" id="IPR041698">
    <property type="entry name" value="Methyltransf_25"/>
</dbReference>
<dbReference type="GO" id="GO:0032259">
    <property type="term" value="P:methylation"/>
    <property type="evidence" value="ECO:0007669"/>
    <property type="project" value="UniProtKB-KW"/>
</dbReference>
<proteinExistence type="predicted"/>
<evidence type="ECO:0000259" key="3">
    <source>
        <dbReference type="Pfam" id="PF13649"/>
    </source>
</evidence>
<protein>
    <submittedName>
        <fullName evidence="4">Methyltransferase domain-containing protein</fullName>
    </submittedName>
</protein>
<accession>A0A935MV93</accession>
<organism evidence="4 5">
    <name type="scientific">Candidatus Dechloromonas phosphorivorans</name>
    <dbReference type="NCBI Taxonomy" id="2899244"/>
    <lineage>
        <taxon>Bacteria</taxon>
        <taxon>Pseudomonadati</taxon>
        <taxon>Pseudomonadota</taxon>
        <taxon>Betaproteobacteria</taxon>
        <taxon>Rhodocyclales</taxon>
        <taxon>Azonexaceae</taxon>
        <taxon>Dechloromonas</taxon>
    </lineage>
</organism>
<dbReference type="GO" id="GO:0008168">
    <property type="term" value="F:methyltransferase activity"/>
    <property type="evidence" value="ECO:0007669"/>
    <property type="project" value="UniProtKB-KW"/>
</dbReference>
<dbReference type="EMBL" id="JADJMS010000009">
    <property type="protein sequence ID" value="MBK7414512.1"/>
    <property type="molecule type" value="Genomic_DNA"/>
</dbReference>
<gene>
    <name evidence="4" type="ORF">IPJ38_04740</name>
</gene>
<dbReference type="InterPro" id="IPR029063">
    <property type="entry name" value="SAM-dependent_MTases_sf"/>
</dbReference>
<evidence type="ECO:0000256" key="1">
    <source>
        <dbReference type="ARBA" id="ARBA00022679"/>
    </source>
</evidence>
<keyword evidence="4" id="KW-0489">Methyltransferase</keyword>
<feature type="domain" description="Methyltransferase" evidence="3">
    <location>
        <begin position="64"/>
        <end position="157"/>
    </location>
</feature>